<feature type="non-terminal residue" evidence="1">
    <location>
        <position position="1"/>
    </location>
</feature>
<dbReference type="EMBL" id="CAJOBA010042050">
    <property type="protein sequence ID" value="CAF4125731.1"/>
    <property type="molecule type" value="Genomic_DNA"/>
</dbReference>
<gene>
    <name evidence="1" type="ORF">OVA965_LOCUS29242</name>
    <name evidence="2" type="ORF">TMI583_LOCUS30009</name>
</gene>
<proteinExistence type="predicted"/>
<comment type="caution">
    <text evidence="1">The sequence shown here is derived from an EMBL/GenBank/DDBJ whole genome shotgun (WGS) entry which is preliminary data.</text>
</comment>
<evidence type="ECO:0000313" key="3">
    <source>
        <dbReference type="Proteomes" id="UP000677228"/>
    </source>
</evidence>
<organism evidence="1 3">
    <name type="scientific">Didymodactylos carnosus</name>
    <dbReference type="NCBI Taxonomy" id="1234261"/>
    <lineage>
        <taxon>Eukaryota</taxon>
        <taxon>Metazoa</taxon>
        <taxon>Spiralia</taxon>
        <taxon>Gnathifera</taxon>
        <taxon>Rotifera</taxon>
        <taxon>Eurotatoria</taxon>
        <taxon>Bdelloidea</taxon>
        <taxon>Philodinida</taxon>
        <taxon>Philodinidae</taxon>
        <taxon>Didymodactylos</taxon>
    </lineage>
</organism>
<accession>A0A8S2F3L8</accession>
<sequence length="32" mass="3166">QGGGGFVYGGDCNGTQSSNNCPLSCEQIGGQM</sequence>
<evidence type="ECO:0000313" key="2">
    <source>
        <dbReference type="EMBL" id="CAF4125731.1"/>
    </source>
</evidence>
<evidence type="ECO:0000313" key="1">
    <source>
        <dbReference type="EMBL" id="CAF1316647.1"/>
    </source>
</evidence>
<dbReference type="Proteomes" id="UP000677228">
    <property type="component" value="Unassembled WGS sequence"/>
</dbReference>
<dbReference type="AlphaFoldDB" id="A0A8S2F3L8"/>
<name>A0A8S2F3L8_9BILA</name>
<protein>
    <submittedName>
        <fullName evidence="1">Uncharacterized protein</fullName>
    </submittedName>
</protein>
<dbReference type="Proteomes" id="UP000682733">
    <property type="component" value="Unassembled WGS sequence"/>
</dbReference>
<dbReference type="EMBL" id="CAJNOK010020452">
    <property type="protein sequence ID" value="CAF1316647.1"/>
    <property type="molecule type" value="Genomic_DNA"/>
</dbReference>
<reference evidence="1" key="1">
    <citation type="submission" date="2021-02" db="EMBL/GenBank/DDBJ databases">
        <authorList>
            <person name="Nowell W R."/>
        </authorList>
    </citation>
    <scope>NUCLEOTIDE SEQUENCE</scope>
</reference>